<keyword evidence="3" id="KW-1185">Reference proteome</keyword>
<dbReference type="Proteomes" id="UP000414233">
    <property type="component" value="Unassembled WGS sequence"/>
</dbReference>
<feature type="compositionally biased region" description="Basic and acidic residues" evidence="1">
    <location>
        <begin position="25"/>
        <end position="34"/>
    </location>
</feature>
<dbReference type="EMBL" id="CABPRZ010000002">
    <property type="protein sequence ID" value="VVD68163.1"/>
    <property type="molecule type" value="Genomic_DNA"/>
</dbReference>
<name>A0A5E4RZ17_9BURK</name>
<evidence type="ECO:0000256" key="1">
    <source>
        <dbReference type="SAM" id="MobiDB-lite"/>
    </source>
</evidence>
<protein>
    <submittedName>
        <fullName evidence="2">Uncharacterized protein</fullName>
    </submittedName>
</protein>
<reference evidence="2 3" key="1">
    <citation type="submission" date="2019-08" db="EMBL/GenBank/DDBJ databases">
        <authorList>
            <person name="Peeters C."/>
        </authorList>
    </citation>
    <scope>NUCLEOTIDE SEQUENCE [LARGE SCALE GENOMIC DNA]</scope>
    <source>
        <strain evidence="2 3">LMG 30175</strain>
    </source>
</reference>
<feature type="compositionally biased region" description="Low complexity" evidence="1">
    <location>
        <begin position="15"/>
        <end position="24"/>
    </location>
</feature>
<gene>
    <name evidence="2" type="ORF">PTE30175_00429</name>
</gene>
<accession>A0A5E4RZ17</accession>
<evidence type="ECO:0000313" key="2">
    <source>
        <dbReference type="EMBL" id="VVD68163.1"/>
    </source>
</evidence>
<organism evidence="2 3">
    <name type="scientific">Pandoraea terrae</name>
    <dbReference type="NCBI Taxonomy" id="1537710"/>
    <lineage>
        <taxon>Bacteria</taxon>
        <taxon>Pseudomonadati</taxon>
        <taxon>Pseudomonadota</taxon>
        <taxon>Betaproteobacteria</taxon>
        <taxon>Burkholderiales</taxon>
        <taxon>Burkholderiaceae</taxon>
        <taxon>Pandoraea</taxon>
    </lineage>
</organism>
<dbReference type="AlphaFoldDB" id="A0A5E4RZ17"/>
<sequence length="90" mass="9619">MAAMATHPVVTPLVAPSSSSAIAPDPDKHVHNPSDVDRLRTAVGLDLLPNYVDRQAEEAVQHALQRWARLVAYAEARSPAQTPSSRQAAA</sequence>
<feature type="region of interest" description="Disordered" evidence="1">
    <location>
        <begin position="1"/>
        <end position="34"/>
    </location>
</feature>
<proteinExistence type="predicted"/>
<evidence type="ECO:0000313" key="3">
    <source>
        <dbReference type="Proteomes" id="UP000414233"/>
    </source>
</evidence>